<name>A0ABX0UKH6_9BACT</name>
<reference evidence="1 2" key="1">
    <citation type="submission" date="2020-03" db="EMBL/GenBank/DDBJ databases">
        <title>Genomic Encyclopedia of Type Strains, Phase IV (KMG-IV): sequencing the most valuable type-strain genomes for metagenomic binning, comparative biology and taxonomic classification.</title>
        <authorList>
            <person name="Goeker M."/>
        </authorList>
    </citation>
    <scope>NUCLEOTIDE SEQUENCE [LARGE SCALE GENOMIC DNA]</scope>
    <source>
        <strain evidence="1 2">DSM 102865</strain>
    </source>
</reference>
<proteinExistence type="predicted"/>
<dbReference type="EMBL" id="JAASQJ010000001">
    <property type="protein sequence ID" value="NIJ52180.1"/>
    <property type="molecule type" value="Genomic_DNA"/>
</dbReference>
<dbReference type="Proteomes" id="UP001179181">
    <property type="component" value="Unassembled WGS sequence"/>
</dbReference>
<comment type="caution">
    <text evidence="1">The sequence shown here is derived from an EMBL/GenBank/DDBJ whole genome shotgun (WGS) entry which is preliminary data.</text>
</comment>
<sequence length="213" mass="24366">MRVIYIVLAMIFINTTLQAQTFKEWFRQKKTQKKYLIEQIAQLKIYLELTEKGYKIAKQGLTAIGDLKPGEFKFHKNYFDSLKIVNPKIASLPKIKWIGAYNGEVRNICSTCLSKNGLTEYLNGDELAYLRAVFDRLDADCDKIQVTLKEVTTDGNLAMTDDERVKRIEALYQQTLFNLTFSKAFCSESAVLAAARMKEKEDVITGRALRGIN</sequence>
<evidence type="ECO:0000313" key="1">
    <source>
        <dbReference type="EMBL" id="NIJ52180.1"/>
    </source>
</evidence>
<accession>A0ABX0UKH6</accession>
<dbReference type="RefSeq" id="WP_167268312.1">
    <property type="nucleotide sequence ID" value="NZ_JAASQJ010000001.1"/>
</dbReference>
<protein>
    <submittedName>
        <fullName evidence="1">Uncharacterized protein</fullName>
    </submittedName>
</protein>
<organism evidence="1 2">
    <name type="scientific">Dyadobacter arcticus</name>
    <dbReference type="NCBI Taxonomy" id="1078754"/>
    <lineage>
        <taxon>Bacteria</taxon>
        <taxon>Pseudomonadati</taxon>
        <taxon>Bacteroidota</taxon>
        <taxon>Cytophagia</taxon>
        <taxon>Cytophagales</taxon>
        <taxon>Spirosomataceae</taxon>
        <taxon>Dyadobacter</taxon>
    </lineage>
</organism>
<evidence type="ECO:0000313" key="2">
    <source>
        <dbReference type="Proteomes" id="UP001179181"/>
    </source>
</evidence>
<keyword evidence="2" id="KW-1185">Reference proteome</keyword>
<gene>
    <name evidence="1" type="ORF">FHS68_001336</name>
</gene>